<dbReference type="SUPFAM" id="SSF52540">
    <property type="entry name" value="P-loop containing nucleoside triphosphate hydrolases"/>
    <property type="match status" value="1"/>
</dbReference>
<keyword evidence="2" id="KW-0067">ATP-binding</keyword>
<evidence type="ECO:0000256" key="5">
    <source>
        <dbReference type="ARBA" id="ARBA00023163"/>
    </source>
</evidence>
<dbReference type="GO" id="GO:0006355">
    <property type="term" value="P:regulation of DNA-templated transcription"/>
    <property type="evidence" value="ECO:0007669"/>
    <property type="project" value="InterPro"/>
</dbReference>
<reference evidence="8" key="1">
    <citation type="submission" date="2017-02" db="EMBL/GenBank/DDBJ databases">
        <authorList>
            <person name="Varghese N."/>
            <person name="Submissions S."/>
        </authorList>
    </citation>
    <scope>NUCLEOTIDE SEQUENCE [LARGE SCALE GENOMIC DNA]</scope>
    <source>
        <strain evidence="8">USBA 833</strain>
    </source>
</reference>
<dbReference type="SUPFAM" id="SSF46689">
    <property type="entry name" value="Homeodomain-like"/>
    <property type="match status" value="1"/>
</dbReference>
<dbReference type="Pfam" id="PF13188">
    <property type="entry name" value="PAS_8"/>
    <property type="match status" value="1"/>
</dbReference>
<keyword evidence="3" id="KW-0805">Transcription regulation</keyword>
<dbReference type="EMBL" id="FUYH01000006">
    <property type="protein sequence ID" value="SKA84791.1"/>
    <property type="molecule type" value="Genomic_DNA"/>
</dbReference>
<dbReference type="PROSITE" id="PS00688">
    <property type="entry name" value="SIGMA54_INTERACT_3"/>
    <property type="match status" value="1"/>
</dbReference>
<dbReference type="PANTHER" id="PTHR32071">
    <property type="entry name" value="TRANSCRIPTIONAL REGULATORY PROTEIN"/>
    <property type="match status" value="1"/>
</dbReference>
<evidence type="ECO:0000256" key="4">
    <source>
        <dbReference type="ARBA" id="ARBA00023125"/>
    </source>
</evidence>
<dbReference type="RefSeq" id="WP_078696059.1">
    <property type="nucleotide sequence ID" value="NZ_FUYH01000006.1"/>
</dbReference>
<organism evidence="7 8">
    <name type="scientific">Caloramator quimbayensis</name>
    <dbReference type="NCBI Taxonomy" id="1147123"/>
    <lineage>
        <taxon>Bacteria</taxon>
        <taxon>Bacillati</taxon>
        <taxon>Bacillota</taxon>
        <taxon>Clostridia</taxon>
        <taxon>Eubacteriales</taxon>
        <taxon>Clostridiaceae</taxon>
        <taxon>Caloramator</taxon>
    </lineage>
</organism>
<dbReference type="Gene3D" id="3.30.450.20">
    <property type="entry name" value="PAS domain"/>
    <property type="match status" value="1"/>
</dbReference>
<dbReference type="InterPro" id="IPR003593">
    <property type="entry name" value="AAA+_ATPase"/>
</dbReference>
<dbReference type="InterPro" id="IPR025662">
    <property type="entry name" value="Sigma_54_int_dom_ATP-bd_1"/>
</dbReference>
<proteinExistence type="predicted"/>
<keyword evidence="8" id="KW-1185">Reference proteome</keyword>
<dbReference type="InterPro" id="IPR027417">
    <property type="entry name" value="P-loop_NTPase"/>
</dbReference>
<dbReference type="Gene3D" id="1.10.10.60">
    <property type="entry name" value="Homeodomain-like"/>
    <property type="match status" value="1"/>
</dbReference>
<protein>
    <submittedName>
        <fullName evidence="7">Transcriptional regulator containing PAS, AAA-type ATPase, and DNA-binding Fis domains</fullName>
    </submittedName>
</protein>
<dbReference type="OrthoDB" id="9803970at2"/>
<dbReference type="GO" id="GO:0005524">
    <property type="term" value="F:ATP binding"/>
    <property type="evidence" value="ECO:0007669"/>
    <property type="project" value="UniProtKB-KW"/>
</dbReference>
<evidence type="ECO:0000256" key="1">
    <source>
        <dbReference type="ARBA" id="ARBA00022741"/>
    </source>
</evidence>
<dbReference type="FunFam" id="3.40.50.300:FF:000006">
    <property type="entry name" value="DNA-binding transcriptional regulator NtrC"/>
    <property type="match status" value="1"/>
</dbReference>
<dbReference type="Proteomes" id="UP000190105">
    <property type="component" value="Unassembled WGS sequence"/>
</dbReference>
<dbReference type="AlphaFoldDB" id="A0A1T4X7H4"/>
<dbReference type="InterPro" id="IPR009057">
    <property type="entry name" value="Homeodomain-like_sf"/>
</dbReference>
<dbReference type="Pfam" id="PF25601">
    <property type="entry name" value="AAA_lid_14"/>
    <property type="match status" value="1"/>
</dbReference>
<accession>A0A1T4X7H4</accession>
<dbReference type="InterPro" id="IPR025943">
    <property type="entry name" value="Sigma_54_int_dom_ATP-bd_2"/>
</dbReference>
<dbReference type="Gene3D" id="1.10.8.60">
    <property type="match status" value="1"/>
</dbReference>
<keyword evidence="5" id="KW-0804">Transcription</keyword>
<dbReference type="GO" id="GO:0043565">
    <property type="term" value="F:sequence-specific DNA binding"/>
    <property type="evidence" value="ECO:0007669"/>
    <property type="project" value="InterPro"/>
</dbReference>
<evidence type="ECO:0000313" key="7">
    <source>
        <dbReference type="EMBL" id="SKA84791.1"/>
    </source>
</evidence>
<evidence type="ECO:0000256" key="2">
    <source>
        <dbReference type="ARBA" id="ARBA00022840"/>
    </source>
</evidence>
<dbReference type="SMART" id="SM00382">
    <property type="entry name" value="AAA"/>
    <property type="match status" value="1"/>
</dbReference>
<evidence type="ECO:0000313" key="8">
    <source>
        <dbReference type="Proteomes" id="UP000190105"/>
    </source>
</evidence>
<dbReference type="PROSITE" id="PS00676">
    <property type="entry name" value="SIGMA54_INTERACT_2"/>
    <property type="match status" value="1"/>
</dbReference>
<gene>
    <name evidence="7" type="ORF">SAMN05443428_10667</name>
</gene>
<dbReference type="InterPro" id="IPR058031">
    <property type="entry name" value="AAA_lid_NorR"/>
</dbReference>
<dbReference type="STRING" id="1147123.SAMN05443428_10667"/>
<dbReference type="InterPro" id="IPR025944">
    <property type="entry name" value="Sigma_54_int_dom_CS"/>
</dbReference>
<evidence type="ECO:0000259" key="6">
    <source>
        <dbReference type="PROSITE" id="PS50045"/>
    </source>
</evidence>
<name>A0A1T4X7H4_9CLOT</name>
<sequence length="603" mass="68603">MLNELQRCEIIEKIPVGVIVVDTEKKIIEINRKAKDIFGIKYRIDLGHDEGKIEEGDIVIIGDNSIGLDDGGIDNNDFKSLGIKEKIKKGSAFVYIGKYKIGGEYKCKDVQSREILSLEKYISGKQCKVEIDFLSKMINIKVDEKQFPYKYIKGIGHVVILDRKSGNIKFYQSKGYSVRKEDLKSILNGKTFMKKFSGLDMETDVIGEKIIDVLGTSAGIQTLIKAVEGNETNFVNEYDEINGRPVRCSVYQIKKKNKIDGAFILVEDLSEINKIINEKEEILKKLLEIEDTVYNPFDSIIGESKIIQELKCYAKKAALSNSTILLLGESGTGKSKLARAIHEYSDRKEKRFVELNCGALSENLLESELFGYEKGAFTGARKEGKKGLIESAQGGTLFLDEISEMPLNLQVKLLHVIQNKKFLPVGSIEPKDIDVRFICASNRDLKKMVENGEFREDLYYRINVIPILIPPLRSRKEDLYLLTESLIREITKKENMDYKVLSDEAFNKLYSYDFPGNVRELENILERAVNICEGNTITDKEIMLNYDKSISTKTLKEILEDAEKKAIVNCLKKYDGDKNMAMKALDIKKTSFYEKIKKYGIKL</sequence>
<dbReference type="InterPro" id="IPR002078">
    <property type="entry name" value="Sigma_54_int"/>
</dbReference>
<evidence type="ECO:0000256" key="3">
    <source>
        <dbReference type="ARBA" id="ARBA00023015"/>
    </source>
</evidence>
<dbReference type="PROSITE" id="PS00675">
    <property type="entry name" value="SIGMA54_INTERACT_1"/>
    <property type="match status" value="1"/>
</dbReference>
<dbReference type="PANTHER" id="PTHR32071:SF57">
    <property type="entry name" value="C4-DICARBOXYLATE TRANSPORT TRANSCRIPTIONAL REGULATORY PROTEIN DCTD"/>
    <property type="match status" value="1"/>
</dbReference>
<dbReference type="InterPro" id="IPR000014">
    <property type="entry name" value="PAS"/>
</dbReference>
<dbReference type="Gene3D" id="3.40.50.300">
    <property type="entry name" value="P-loop containing nucleotide triphosphate hydrolases"/>
    <property type="match status" value="1"/>
</dbReference>
<dbReference type="Pfam" id="PF00158">
    <property type="entry name" value="Sigma54_activat"/>
    <property type="match status" value="1"/>
</dbReference>
<dbReference type="CDD" id="cd00009">
    <property type="entry name" value="AAA"/>
    <property type="match status" value="1"/>
</dbReference>
<feature type="domain" description="Sigma-54 factor interaction" evidence="6">
    <location>
        <begin position="300"/>
        <end position="530"/>
    </location>
</feature>
<keyword evidence="1" id="KW-0547">Nucleotide-binding</keyword>
<dbReference type="PROSITE" id="PS50045">
    <property type="entry name" value="SIGMA54_INTERACT_4"/>
    <property type="match status" value="1"/>
</dbReference>
<keyword evidence="4 7" id="KW-0238">DNA-binding</keyword>